<dbReference type="InterPro" id="IPR055411">
    <property type="entry name" value="LRR_FXL15/At3g58940/PEG3-like"/>
</dbReference>
<evidence type="ECO:0000259" key="2">
    <source>
        <dbReference type="Pfam" id="PF24758"/>
    </source>
</evidence>
<dbReference type="InterPro" id="IPR001810">
    <property type="entry name" value="F-box_dom"/>
</dbReference>
<dbReference type="Pfam" id="PF00646">
    <property type="entry name" value="F-box"/>
    <property type="match status" value="1"/>
</dbReference>
<keyword evidence="4" id="KW-1185">Reference proteome</keyword>
<dbReference type="SUPFAM" id="SSF81383">
    <property type="entry name" value="F-box domain"/>
    <property type="match status" value="1"/>
</dbReference>
<dbReference type="InterPro" id="IPR055312">
    <property type="entry name" value="FBL15-like"/>
</dbReference>
<dbReference type="PANTHER" id="PTHR34709:SF68">
    <property type="entry name" value="OS07G0550432 PROTEIN"/>
    <property type="match status" value="1"/>
</dbReference>
<evidence type="ECO:0000313" key="4">
    <source>
        <dbReference type="Proteomes" id="UP001497457"/>
    </source>
</evidence>
<protein>
    <recommendedName>
        <fullName evidence="5">FBD domain-containing protein</fullName>
    </recommendedName>
</protein>
<evidence type="ECO:0008006" key="5">
    <source>
        <dbReference type="Google" id="ProtNLM"/>
    </source>
</evidence>
<evidence type="ECO:0000313" key="3">
    <source>
        <dbReference type="EMBL" id="CAL4980435.1"/>
    </source>
</evidence>
<dbReference type="EMBL" id="OZ075131">
    <property type="protein sequence ID" value="CAL4980435.1"/>
    <property type="molecule type" value="Genomic_DNA"/>
</dbReference>
<feature type="domain" description="F-box" evidence="1">
    <location>
        <begin position="6"/>
        <end position="45"/>
    </location>
</feature>
<name>A0ABC9AMX7_9POAL</name>
<dbReference type="Proteomes" id="UP001497457">
    <property type="component" value="Chromosome 21rd"/>
</dbReference>
<accession>A0ABC9AMX7</accession>
<dbReference type="AlphaFoldDB" id="A0ABC9AMX7"/>
<dbReference type="Pfam" id="PF24758">
    <property type="entry name" value="LRR_At5g56370"/>
    <property type="match status" value="1"/>
</dbReference>
<feature type="domain" description="F-box/LRR-repeat protein 15/At3g58940/PEG3-like LRR" evidence="2">
    <location>
        <begin position="148"/>
        <end position="255"/>
    </location>
</feature>
<dbReference type="PANTHER" id="PTHR34709">
    <property type="entry name" value="OS10G0396666 PROTEIN"/>
    <property type="match status" value="1"/>
</dbReference>
<sequence length="423" mass="47030">MFDDRISGLPDELLHSILVGLGSAHAAARTSVLSRRWRHLWRHLPELDLDDNPDSSPPPPPASFLDSVDGALAGYSAPTLERLSISLSRDDDYDSHSQIQILPQRVAPWLRFAAERVAGKLCLLVPPLTMPPHGEPDANAEEEAVLELPVCERAKSIVLCLAEMCRVRLQPAGSFAALTYLMIIRGRMEGSELTALVRTRCPRLRELTLIVELAATSDVVSLRSGSLHSLVLFVRNARRIEVVAPRLEVLEVSHAAQAHISAPNLAEIDWHTSDAYNPLHHRFADAGRRLRVLKVGKASAVASLLQQFDEVDELDLEICIPQMHFFPLSCPCHMEENRKIDGTALNSLEEVEICGFTDSREKVELVELLSCNAAILKKLVINYQISCDAPLTKGVCAKVRSMCRLNVKVEFYTFLDGSWVRFD</sequence>
<evidence type="ECO:0000259" key="1">
    <source>
        <dbReference type="Pfam" id="PF00646"/>
    </source>
</evidence>
<gene>
    <name evidence="3" type="ORF">URODEC1_LOCUS55665</name>
</gene>
<proteinExistence type="predicted"/>
<reference evidence="3" key="1">
    <citation type="submission" date="2024-10" db="EMBL/GenBank/DDBJ databases">
        <authorList>
            <person name="Ryan C."/>
        </authorList>
    </citation>
    <scope>NUCLEOTIDE SEQUENCE [LARGE SCALE GENOMIC DNA]</scope>
</reference>
<dbReference type="InterPro" id="IPR036047">
    <property type="entry name" value="F-box-like_dom_sf"/>
</dbReference>
<organism evidence="3 4">
    <name type="scientific">Urochloa decumbens</name>
    <dbReference type="NCBI Taxonomy" id="240449"/>
    <lineage>
        <taxon>Eukaryota</taxon>
        <taxon>Viridiplantae</taxon>
        <taxon>Streptophyta</taxon>
        <taxon>Embryophyta</taxon>
        <taxon>Tracheophyta</taxon>
        <taxon>Spermatophyta</taxon>
        <taxon>Magnoliopsida</taxon>
        <taxon>Liliopsida</taxon>
        <taxon>Poales</taxon>
        <taxon>Poaceae</taxon>
        <taxon>PACMAD clade</taxon>
        <taxon>Panicoideae</taxon>
        <taxon>Panicodae</taxon>
        <taxon>Paniceae</taxon>
        <taxon>Melinidinae</taxon>
        <taxon>Urochloa</taxon>
    </lineage>
</organism>